<evidence type="ECO:0000313" key="1">
    <source>
        <dbReference type="EMBL" id="MDN3205155.1"/>
    </source>
</evidence>
<reference evidence="1" key="1">
    <citation type="submission" date="2023-06" db="EMBL/GenBank/DDBJ databases">
        <title>Robiginitalea aurantiacus sp. nov. and Algoriphagus sediminis sp. nov., isolated from coastal sediment.</title>
        <authorList>
            <person name="Zhou Z.Y."/>
            <person name="An J."/>
            <person name="Jia Y.W."/>
            <person name="Du Z.J."/>
        </authorList>
    </citation>
    <scope>NUCLEOTIDE SEQUENCE</scope>
    <source>
        <strain evidence="1">C2-7</strain>
    </source>
</reference>
<evidence type="ECO:0008006" key="3">
    <source>
        <dbReference type="Google" id="ProtNLM"/>
    </source>
</evidence>
<dbReference type="Proteomes" id="UP001171916">
    <property type="component" value="Unassembled WGS sequence"/>
</dbReference>
<evidence type="ECO:0000313" key="2">
    <source>
        <dbReference type="Proteomes" id="UP001171916"/>
    </source>
</evidence>
<proteinExistence type="predicted"/>
<dbReference type="RefSeq" id="WP_290001153.1">
    <property type="nucleotide sequence ID" value="NZ_JAUEPH010000005.1"/>
</dbReference>
<comment type="caution">
    <text evidence="1">The sequence shown here is derived from an EMBL/GenBank/DDBJ whole genome shotgun (WGS) entry which is preliminary data.</text>
</comment>
<gene>
    <name evidence="1" type="ORF">QVH07_13410</name>
</gene>
<keyword evidence="2" id="KW-1185">Reference proteome</keyword>
<organism evidence="1 2">
    <name type="scientific">Algoriphagus sediminis</name>
    <dbReference type="NCBI Taxonomy" id="3057113"/>
    <lineage>
        <taxon>Bacteria</taxon>
        <taxon>Pseudomonadati</taxon>
        <taxon>Bacteroidota</taxon>
        <taxon>Cytophagia</taxon>
        <taxon>Cytophagales</taxon>
        <taxon>Cyclobacteriaceae</taxon>
        <taxon>Algoriphagus</taxon>
    </lineage>
</organism>
<accession>A0ABT7YFP7</accession>
<sequence>MQRNQSKMRGGNRLWLVIILLVGFYSESWGQNPWQQDRGEALISPFVSRYKADFYRDKSGEKIPFENNGTFQNVNPRLYFSFPVKGYKINLFGTVPWFSNQYEDSNENQQNQDFGDIELGLRFHLKQYERSYLLASVTTFIPAYKNNQLPYAGFDRLGMEARVMLYGNAAWIGDTNNFHKVEAGLRYFFPDDPFQLRIYASEGYRFAQRLVILGELDCIFSESGNSDFFEDNLQLVSDFGMVKAAVNLGYEFTPELALYGGLFHDIYNKNSGIGRGFQVFSVIKFK</sequence>
<dbReference type="EMBL" id="JAUEPH010000005">
    <property type="protein sequence ID" value="MDN3205155.1"/>
    <property type="molecule type" value="Genomic_DNA"/>
</dbReference>
<name>A0ABT7YFP7_9BACT</name>
<protein>
    <recommendedName>
        <fullName evidence="3">Transporter</fullName>
    </recommendedName>
</protein>